<dbReference type="InterPro" id="IPR011704">
    <property type="entry name" value="ATPase_dyneun-rel_AAA"/>
</dbReference>
<feature type="domain" description="AAA+ ATPase" evidence="2">
    <location>
        <begin position="51"/>
        <end position="219"/>
    </location>
</feature>
<dbReference type="Proteomes" id="UP001525961">
    <property type="component" value="Unassembled WGS sequence"/>
</dbReference>
<comment type="caution">
    <text evidence="3">The sequence shown here is derived from an EMBL/GenBank/DDBJ whole genome shotgun (WGS) entry which is preliminary data.</text>
</comment>
<dbReference type="SMART" id="SM00382">
    <property type="entry name" value="AAA"/>
    <property type="match status" value="1"/>
</dbReference>
<proteinExistence type="predicted"/>
<evidence type="ECO:0000256" key="1">
    <source>
        <dbReference type="SAM" id="MobiDB-lite"/>
    </source>
</evidence>
<feature type="region of interest" description="Disordered" evidence="1">
    <location>
        <begin position="1"/>
        <end position="23"/>
    </location>
</feature>
<dbReference type="RefSeq" id="WP_261235780.1">
    <property type="nucleotide sequence ID" value="NZ_JAMXFA010000016.1"/>
</dbReference>
<dbReference type="InterPro" id="IPR027417">
    <property type="entry name" value="P-loop_NTPase"/>
</dbReference>
<dbReference type="SUPFAM" id="SSF52540">
    <property type="entry name" value="P-loop containing nucleoside triphosphate hydrolases"/>
    <property type="match status" value="1"/>
</dbReference>
<name>A0ABT2N7W8_9CYAN</name>
<organism evidence="3 4">
    <name type="scientific">Laspinema olomoucense D3b</name>
    <dbReference type="NCBI Taxonomy" id="2953688"/>
    <lineage>
        <taxon>Bacteria</taxon>
        <taxon>Bacillati</taxon>
        <taxon>Cyanobacteriota</taxon>
        <taxon>Cyanophyceae</taxon>
        <taxon>Oscillatoriophycideae</taxon>
        <taxon>Oscillatoriales</taxon>
        <taxon>Laspinemataceae</taxon>
        <taxon>Laspinema</taxon>
        <taxon>Laspinema olomoucense</taxon>
    </lineage>
</organism>
<dbReference type="Pfam" id="PF07728">
    <property type="entry name" value="AAA_5"/>
    <property type="match status" value="1"/>
</dbReference>
<keyword evidence="4" id="KW-1185">Reference proteome</keyword>
<evidence type="ECO:0000259" key="2">
    <source>
        <dbReference type="SMART" id="SM00382"/>
    </source>
</evidence>
<gene>
    <name evidence="3" type="ORF">NG792_13845</name>
</gene>
<dbReference type="InterPro" id="IPR003593">
    <property type="entry name" value="AAA+_ATPase"/>
</dbReference>
<dbReference type="PANTHER" id="PTHR42759:SF1">
    <property type="entry name" value="MAGNESIUM-CHELATASE SUBUNIT CHLD"/>
    <property type="match status" value="1"/>
</dbReference>
<dbReference type="PANTHER" id="PTHR42759">
    <property type="entry name" value="MOXR FAMILY PROTEIN"/>
    <property type="match status" value="1"/>
</dbReference>
<evidence type="ECO:0000313" key="4">
    <source>
        <dbReference type="Proteomes" id="UP001525961"/>
    </source>
</evidence>
<dbReference type="CDD" id="cd00009">
    <property type="entry name" value="AAA"/>
    <property type="match status" value="1"/>
</dbReference>
<dbReference type="EMBL" id="JAMXFA010000016">
    <property type="protein sequence ID" value="MCT7978793.1"/>
    <property type="molecule type" value="Genomic_DNA"/>
</dbReference>
<accession>A0ABT2N7W8</accession>
<dbReference type="InterPro" id="IPR050764">
    <property type="entry name" value="CbbQ/NirQ/NorQ/GpvN"/>
</dbReference>
<evidence type="ECO:0000313" key="3">
    <source>
        <dbReference type="EMBL" id="MCT7978793.1"/>
    </source>
</evidence>
<reference evidence="3 4" key="1">
    <citation type="journal article" date="2022" name="Front. Microbiol.">
        <title>High genomic differentiation and limited gene flow indicate recent cryptic speciation within the genus Laspinema (cyanobacteria).</title>
        <authorList>
            <person name="Stanojkovic A."/>
            <person name="Skoupy S."/>
            <person name="Skaloud P."/>
            <person name="Dvorak P."/>
        </authorList>
    </citation>
    <scope>NUCLEOTIDE SEQUENCE [LARGE SCALE GENOMIC DNA]</scope>
    <source>
        <strain evidence="3 4">D3b</strain>
    </source>
</reference>
<protein>
    <submittedName>
        <fullName evidence="3">MoxR family ATPase</fullName>
    </submittedName>
</protein>
<dbReference type="Gene3D" id="3.40.50.300">
    <property type="entry name" value="P-loop containing nucleotide triphosphate hydrolases"/>
    <property type="match status" value="1"/>
</dbReference>
<sequence length="327" mass="38286">MAEILKPTTDNLHYTGKLNPPDDYRDKNGQRIYPYLPSDELIEAVNLAITLQRPLLLQGEPGCGKTKLAQAVAYELGIPYICWTIKSTSRAQDGLYTYNNLARLRDSQLLAFRQNSDPEEINRINDPKSYREWGQLGQAFINDKRTVLLIDEIDKADIDFPNDLLLELDEKRFNIPETKEEVVAKHPPIIFITSNQERDLPDAFLRRCLFHYIPFPDKHQLIKIIIARFFGGSPDRATIPQPENYQVIQEVVAKFWELREFLREEKRQTGKNISTSELIDWFDVLRRNPDDQVLKQLQGQLPYLGVLLKNWDDHRRYLTKFKSYHED</sequence>